<feature type="domain" description="Peptidase A2" evidence="2">
    <location>
        <begin position="194"/>
        <end position="282"/>
    </location>
</feature>
<dbReference type="SUPFAM" id="SSF50630">
    <property type="entry name" value="Acid proteases"/>
    <property type="match status" value="1"/>
</dbReference>
<dbReference type="InterPro" id="IPR001995">
    <property type="entry name" value="Peptidase_A2_cat"/>
</dbReference>
<dbReference type="PROSITE" id="PS50175">
    <property type="entry name" value="ASP_PROT_RETROV"/>
    <property type="match status" value="1"/>
</dbReference>
<proteinExistence type="predicted"/>
<dbReference type="Gene3D" id="2.40.70.10">
    <property type="entry name" value="Acid Proteases"/>
    <property type="match status" value="2"/>
</dbReference>
<dbReference type="KEGG" id="mcad:Pan265_23690"/>
<gene>
    <name evidence="3" type="ORF">Pan265_23690</name>
</gene>
<dbReference type="Pfam" id="PF13650">
    <property type="entry name" value="Asp_protease_2"/>
    <property type="match status" value="1"/>
</dbReference>
<evidence type="ECO:0000259" key="2">
    <source>
        <dbReference type="PROSITE" id="PS50175"/>
    </source>
</evidence>
<reference evidence="3 4" key="1">
    <citation type="submission" date="2019-02" db="EMBL/GenBank/DDBJ databases">
        <title>Deep-cultivation of Planctomycetes and their phenomic and genomic characterization uncovers novel biology.</title>
        <authorList>
            <person name="Wiegand S."/>
            <person name="Jogler M."/>
            <person name="Boedeker C."/>
            <person name="Pinto D."/>
            <person name="Vollmers J."/>
            <person name="Rivas-Marin E."/>
            <person name="Kohn T."/>
            <person name="Peeters S.H."/>
            <person name="Heuer A."/>
            <person name="Rast P."/>
            <person name="Oberbeckmann S."/>
            <person name="Bunk B."/>
            <person name="Jeske O."/>
            <person name="Meyerdierks A."/>
            <person name="Storesund J.E."/>
            <person name="Kallscheuer N."/>
            <person name="Luecker S."/>
            <person name="Lage O.M."/>
            <person name="Pohl T."/>
            <person name="Merkel B.J."/>
            <person name="Hornburger P."/>
            <person name="Mueller R.-W."/>
            <person name="Bruemmer F."/>
            <person name="Labrenz M."/>
            <person name="Spormann A.M."/>
            <person name="Op den Camp H."/>
            <person name="Overmann J."/>
            <person name="Amann R."/>
            <person name="Jetten M.S.M."/>
            <person name="Mascher T."/>
            <person name="Medema M.H."/>
            <person name="Devos D.P."/>
            <person name="Kaster A.-K."/>
            <person name="Ovreas L."/>
            <person name="Rohde M."/>
            <person name="Galperin M.Y."/>
            <person name="Jogler C."/>
        </authorList>
    </citation>
    <scope>NUCLEOTIDE SEQUENCE [LARGE SCALE GENOMIC DNA]</scope>
    <source>
        <strain evidence="3 4">Pan265</strain>
    </source>
</reference>
<dbReference type="EMBL" id="CP036280">
    <property type="protein sequence ID" value="QDU72503.1"/>
    <property type="molecule type" value="Genomic_DNA"/>
</dbReference>
<dbReference type="GO" id="GO:0004190">
    <property type="term" value="F:aspartic-type endopeptidase activity"/>
    <property type="evidence" value="ECO:0007669"/>
    <property type="project" value="InterPro"/>
</dbReference>
<keyword evidence="4" id="KW-1185">Reference proteome</keyword>
<dbReference type="AlphaFoldDB" id="A0A518BZV3"/>
<name>A0A518BZV3_9BACT</name>
<dbReference type="GO" id="GO:0006508">
    <property type="term" value="P:proteolysis"/>
    <property type="evidence" value="ECO:0007669"/>
    <property type="project" value="InterPro"/>
</dbReference>
<evidence type="ECO:0000313" key="3">
    <source>
        <dbReference type="EMBL" id="QDU72503.1"/>
    </source>
</evidence>
<keyword evidence="1" id="KW-0378">Hydrolase</keyword>
<dbReference type="Proteomes" id="UP000320386">
    <property type="component" value="Chromosome"/>
</dbReference>
<dbReference type="InterPro" id="IPR021109">
    <property type="entry name" value="Peptidase_aspartic_dom_sf"/>
</dbReference>
<sequence length="321" mass="35175">MFLGLLTLLIAGCGLTPESQDQKHVEAASLKQPVAVNLIRDKMYFRAPVEVNGEPMGSFLIDTGAAMAAMDLGLVRRLELPVNGDGRAIGIAGTESFNYHRVESLAVGGVGLKAKRIAGMNMYKLHRHRRQRLDGILGYPTLAEVPFALDGPDRTLTFYPRRTFRAPDDANPVRLIRFRNLPTVEATIGNGHRIWLVLDTGSDEMLSLPDDLPARWPDVLSVDVSGMSRNLGVGGMVHGRTGWVSSINVFGHRFKDVEANFAPPPSSFKGAPVPVGRIGNGVLRRFCLTFDRQRNRMWAELDQTLVKQSDSDTTVGTTSSP</sequence>
<evidence type="ECO:0000313" key="4">
    <source>
        <dbReference type="Proteomes" id="UP000320386"/>
    </source>
</evidence>
<evidence type="ECO:0000256" key="1">
    <source>
        <dbReference type="ARBA" id="ARBA00022801"/>
    </source>
</evidence>
<protein>
    <recommendedName>
        <fullName evidence="2">Peptidase A2 domain-containing protein</fullName>
    </recommendedName>
</protein>
<accession>A0A518BZV3</accession>
<organism evidence="3 4">
    <name type="scientific">Mucisphaera calidilacus</name>
    <dbReference type="NCBI Taxonomy" id="2527982"/>
    <lineage>
        <taxon>Bacteria</taxon>
        <taxon>Pseudomonadati</taxon>
        <taxon>Planctomycetota</taxon>
        <taxon>Phycisphaerae</taxon>
        <taxon>Phycisphaerales</taxon>
        <taxon>Phycisphaeraceae</taxon>
        <taxon>Mucisphaera</taxon>
    </lineage>
</organism>